<keyword evidence="5 10" id="KW-0812">Transmembrane</keyword>
<feature type="transmembrane region" description="Helical" evidence="10">
    <location>
        <begin position="132"/>
        <end position="149"/>
    </location>
</feature>
<dbReference type="InterPro" id="IPR002528">
    <property type="entry name" value="MATE_fam"/>
</dbReference>
<keyword evidence="3" id="KW-0050">Antiport</keyword>
<feature type="transmembrane region" description="Helical" evidence="10">
    <location>
        <begin position="237"/>
        <end position="265"/>
    </location>
</feature>
<dbReference type="Pfam" id="PF01554">
    <property type="entry name" value="MatE"/>
    <property type="match status" value="2"/>
</dbReference>
<keyword evidence="2" id="KW-0813">Transport</keyword>
<comment type="caution">
    <text evidence="11">The sequence shown here is derived from an EMBL/GenBank/DDBJ whole genome shotgun (WGS) entry which is preliminary data.</text>
</comment>
<dbReference type="EMBL" id="SHNP01000005">
    <property type="protein sequence ID" value="MCX2975036.1"/>
    <property type="molecule type" value="Genomic_DNA"/>
</dbReference>
<keyword evidence="7" id="KW-0406">Ion transport</keyword>
<dbReference type="NCBIfam" id="TIGR00797">
    <property type="entry name" value="matE"/>
    <property type="match status" value="1"/>
</dbReference>
<evidence type="ECO:0000256" key="10">
    <source>
        <dbReference type="SAM" id="Phobius"/>
    </source>
</evidence>
<feature type="transmembrane region" description="Helical" evidence="10">
    <location>
        <begin position="388"/>
        <end position="409"/>
    </location>
</feature>
<evidence type="ECO:0000256" key="1">
    <source>
        <dbReference type="ARBA" id="ARBA00004429"/>
    </source>
</evidence>
<evidence type="ECO:0000313" key="12">
    <source>
        <dbReference type="Proteomes" id="UP001143307"/>
    </source>
</evidence>
<feature type="transmembrane region" description="Helical" evidence="10">
    <location>
        <begin position="355"/>
        <end position="376"/>
    </location>
</feature>
<feature type="transmembrane region" description="Helical" evidence="10">
    <location>
        <begin position="197"/>
        <end position="216"/>
    </location>
</feature>
<dbReference type="PANTHER" id="PTHR43298">
    <property type="entry name" value="MULTIDRUG RESISTANCE PROTEIN NORM-RELATED"/>
    <property type="match status" value="1"/>
</dbReference>
<name>A0ABT3SYF5_9GAMM</name>
<dbReference type="PIRSF" id="PIRSF006603">
    <property type="entry name" value="DinF"/>
    <property type="match status" value="1"/>
</dbReference>
<feature type="transmembrane region" description="Helical" evidence="10">
    <location>
        <begin position="54"/>
        <end position="75"/>
    </location>
</feature>
<evidence type="ECO:0000313" key="11">
    <source>
        <dbReference type="EMBL" id="MCX2975036.1"/>
    </source>
</evidence>
<feature type="transmembrane region" description="Helical" evidence="10">
    <location>
        <begin position="161"/>
        <end position="185"/>
    </location>
</feature>
<feature type="transmembrane region" description="Helical" evidence="10">
    <location>
        <begin position="285"/>
        <end position="303"/>
    </location>
</feature>
<keyword evidence="12" id="KW-1185">Reference proteome</keyword>
<reference evidence="11" key="1">
    <citation type="submission" date="2019-02" db="EMBL/GenBank/DDBJ databases">
        <authorList>
            <person name="Li S.-H."/>
        </authorList>
    </citation>
    <scope>NUCLEOTIDE SEQUENCE</scope>
    <source>
        <strain evidence="11">IMCC8485</strain>
    </source>
</reference>
<keyword evidence="6 10" id="KW-1133">Transmembrane helix</keyword>
<evidence type="ECO:0000256" key="7">
    <source>
        <dbReference type="ARBA" id="ARBA00023065"/>
    </source>
</evidence>
<sequence length="469" mass="50574">MSQWNAYRDEARAMVILAWPIIIAQLAQMGTGVVDTIMAGRYGAMDLAAIAIGYNIWLPLFLLTLGIMLATSVLVAQDFGAGRLQNIRDTLPQALWLALLLGLIVGPACYNAEPLLNLLELDASTQQKSLDYLQAVAWGLPATVLFQALRCHTQGIGILRPFAIASVLGFIANIPLNYALIYGKWGFPEMGAAGCGWATAISMWLGAVLIGGYIVLEKSIHTYLPPLRLVKPDFARIREIVMLGTPIGLSFFLEIGVLSLLALMIATMGNSAIAAHQIAYNVWDVIYMPLISMGSAMATRVGHAIGSGNETQVRLAVNTGIVLTLLVGLACTLLLLPMPGLLISAYTSDPEIHQIAVRLIHLAALFILIDSLQVGVSYCLRAFKDTSYPFVIMCLSYWGLSLPLAWWLGFKVADNPADGTAGIWTSLVAGICLCAVLVTWRLLRTLRRPLPELTASAQDESNQGNPLGG</sequence>
<dbReference type="InterPro" id="IPR048279">
    <property type="entry name" value="MdtK-like"/>
</dbReference>
<evidence type="ECO:0000256" key="5">
    <source>
        <dbReference type="ARBA" id="ARBA00022692"/>
    </source>
</evidence>
<gene>
    <name evidence="11" type="ORF">EYC87_15715</name>
</gene>
<organism evidence="11 12">
    <name type="scientific">Candidatus Seongchinamella marina</name>
    <dbReference type="NCBI Taxonomy" id="2518990"/>
    <lineage>
        <taxon>Bacteria</taxon>
        <taxon>Pseudomonadati</taxon>
        <taxon>Pseudomonadota</taxon>
        <taxon>Gammaproteobacteria</taxon>
        <taxon>Cellvibrionales</taxon>
        <taxon>Halieaceae</taxon>
        <taxon>Seongchinamella</taxon>
    </lineage>
</organism>
<feature type="transmembrane region" description="Helical" evidence="10">
    <location>
        <begin position="95"/>
        <end position="112"/>
    </location>
</feature>
<feature type="transmembrane region" description="Helical" evidence="10">
    <location>
        <begin position="421"/>
        <end position="443"/>
    </location>
</feature>
<evidence type="ECO:0000256" key="8">
    <source>
        <dbReference type="ARBA" id="ARBA00023136"/>
    </source>
</evidence>
<accession>A0ABT3SYF5</accession>
<proteinExistence type="predicted"/>
<keyword evidence="8 10" id="KW-0472">Membrane</keyword>
<dbReference type="InterPro" id="IPR050222">
    <property type="entry name" value="MATE_MdtK"/>
</dbReference>
<feature type="transmembrane region" description="Helical" evidence="10">
    <location>
        <begin position="12"/>
        <end position="34"/>
    </location>
</feature>
<evidence type="ECO:0000256" key="2">
    <source>
        <dbReference type="ARBA" id="ARBA00022448"/>
    </source>
</evidence>
<feature type="transmembrane region" description="Helical" evidence="10">
    <location>
        <begin position="315"/>
        <end position="335"/>
    </location>
</feature>
<evidence type="ECO:0000256" key="3">
    <source>
        <dbReference type="ARBA" id="ARBA00022449"/>
    </source>
</evidence>
<dbReference type="PANTHER" id="PTHR43298:SF2">
    <property type="entry name" value="FMN_FAD EXPORTER YEEO-RELATED"/>
    <property type="match status" value="1"/>
</dbReference>
<dbReference type="CDD" id="cd13131">
    <property type="entry name" value="MATE_NorM_like"/>
    <property type="match status" value="1"/>
</dbReference>
<evidence type="ECO:0000256" key="9">
    <source>
        <dbReference type="ARBA" id="ARBA00031636"/>
    </source>
</evidence>
<dbReference type="RefSeq" id="WP_279253700.1">
    <property type="nucleotide sequence ID" value="NZ_SHNP01000005.1"/>
</dbReference>
<dbReference type="Proteomes" id="UP001143307">
    <property type="component" value="Unassembled WGS sequence"/>
</dbReference>
<dbReference type="InterPro" id="IPR027310">
    <property type="entry name" value="Profilin_CS"/>
</dbReference>
<evidence type="ECO:0000256" key="6">
    <source>
        <dbReference type="ARBA" id="ARBA00022989"/>
    </source>
</evidence>
<protein>
    <recommendedName>
        <fullName evidence="9">Multidrug-efflux transporter</fullName>
    </recommendedName>
</protein>
<keyword evidence="4" id="KW-1003">Cell membrane</keyword>
<dbReference type="PROSITE" id="PS00414">
    <property type="entry name" value="PROFILIN"/>
    <property type="match status" value="1"/>
</dbReference>
<evidence type="ECO:0000256" key="4">
    <source>
        <dbReference type="ARBA" id="ARBA00022475"/>
    </source>
</evidence>
<comment type="subcellular location">
    <subcellularLocation>
        <location evidence="1">Cell inner membrane</location>
        <topology evidence="1">Multi-pass membrane protein</topology>
    </subcellularLocation>
</comment>